<gene>
    <name evidence="2" type="ORF">B0T11DRAFT_314092</name>
</gene>
<sequence length="734" mass="79878">MGQFQYSDIPLTHTNVVGSEESPPGSSHRKRRLLCALGWLATTALTGGTLLILGCVGFLAFLWFSDERNSAWRAIVVDDWLTRSVTITSLLLRWIVALQAAAATSMVAALLLQMGETPLPRAAAVSLAVFSNSGPHELLASLPRKSLNQISAVLCWVLIVFLASTTALLQFTSTALLSDVGIGPILNQRSANLSFGVSETVAVFEDSLVAEWSDGLGYIGQRPLTFPAFAEYAEPAAPRDGVSDTGLSMRAFLPIGLQLERERTLKYSGMATILDNRVVCVRPRFSDLKAVLHGGASWVSGAVWTDETARRFQTSTFLGGRAGRVPFNCTFSTLFEPPGDDTGVPVTKEEWPVGLCGIDNDEVSSMEWTQTGILSEMWGDNKDPDITAFTGPVYLVINTTSTPEYWAKDSWQDSPRENMSLSQEATDASEWTALATNSSVRSLAFSLTLCSFDATSQNTNLTASRSRSSPEPVGGWITASRTYDTRAIRKQLGSNKEAASPSDRGILSLEKKDSWLHPWILSDEEQPGHLVIREKTSANLLTHAAFAGLIWRTPQTPETGYYTIPTCGKCSGERGATLSRLNTAVFQDTLRETGSAALAIQGLLTTLYSMSHFDHLHQFDVAGPVHLVQEMDVTRPTGRDFFAGVIVLLCIHITLVAAVLLWFWWWTGEGDGMLVGGSWAAVARVSGPEVDWWLASSSRGTDGEVTKAMKAREAQDVMVGVTGDGERACLRRRY</sequence>
<keyword evidence="1" id="KW-0812">Transmembrane</keyword>
<dbReference type="AlphaFoldDB" id="A0A8K0TPB4"/>
<feature type="transmembrane region" description="Helical" evidence="1">
    <location>
        <begin position="641"/>
        <end position="665"/>
    </location>
</feature>
<feature type="transmembrane region" description="Helical" evidence="1">
    <location>
        <begin position="91"/>
        <end position="112"/>
    </location>
</feature>
<dbReference type="Proteomes" id="UP000813385">
    <property type="component" value="Unassembled WGS sequence"/>
</dbReference>
<organism evidence="2 3">
    <name type="scientific">Plectosphaerella cucumerina</name>
    <dbReference type="NCBI Taxonomy" id="40658"/>
    <lineage>
        <taxon>Eukaryota</taxon>
        <taxon>Fungi</taxon>
        <taxon>Dikarya</taxon>
        <taxon>Ascomycota</taxon>
        <taxon>Pezizomycotina</taxon>
        <taxon>Sordariomycetes</taxon>
        <taxon>Hypocreomycetidae</taxon>
        <taxon>Glomerellales</taxon>
        <taxon>Plectosphaerellaceae</taxon>
        <taxon>Plectosphaerella</taxon>
    </lineage>
</organism>
<keyword evidence="1" id="KW-1133">Transmembrane helix</keyword>
<name>A0A8K0TPB4_9PEZI</name>
<protein>
    <recommendedName>
        <fullName evidence="4">Transmembrane protein</fullName>
    </recommendedName>
</protein>
<dbReference type="OrthoDB" id="5428040at2759"/>
<proteinExistence type="predicted"/>
<accession>A0A8K0TPB4</accession>
<reference evidence="2" key="1">
    <citation type="journal article" date="2021" name="Nat. Commun.">
        <title>Genetic determinants of endophytism in the Arabidopsis root mycobiome.</title>
        <authorList>
            <person name="Mesny F."/>
            <person name="Miyauchi S."/>
            <person name="Thiergart T."/>
            <person name="Pickel B."/>
            <person name="Atanasova L."/>
            <person name="Karlsson M."/>
            <person name="Huettel B."/>
            <person name="Barry K.W."/>
            <person name="Haridas S."/>
            <person name="Chen C."/>
            <person name="Bauer D."/>
            <person name="Andreopoulos W."/>
            <person name="Pangilinan J."/>
            <person name="LaButti K."/>
            <person name="Riley R."/>
            <person name="Lipzen A."/>
            <person name="Clum A."/>
            <person name="Drula E."/>
            <person name="Henrissat B."/>
            <person name="Kohler A."/>
            <person name="Grigoriev I.V."/>
            <person name="Martin F.M."/>
            <person name="Hacquard S."/>
        </authorList>
    </citation>
    <scope>NUCLEOTIDE SEQUENCE</scope>
    <source>
        <strain evidence="2">MPI-CAGE-AT-0016</strain>
    </source>
</reference>
<keyword evidence="1" id="KW-0472">Membrane</keyword>
<keyword evidence="3" id="KW-1185">Reference proteome</keyword>
<evidence type="ECO:0008006" key="4">
    <source>
        <dbReference type="Google" id="ProtNLM"/>
    </source>
</evidence>
<feature type="transmembrane region" description="Helical" evidence="1">
    <location>
        <begin position="36"/>
        <end position="64"/>
    </location>
</feature>
<dbReference type="EMBL" id="JAGPXD010000001">
    <property type="protein sequence ID" value="KAH7375565.1"/>
    <property type="molecule type" value="Genomic_DNA"/>
</dbReference>
<evidence type="ECO:0000256" key="1">
    <source>
        <dbReference type="SAM" id="Phobius"/>
    </source>
</evidence>
<feature type="transmembrane region" description="Helical" evidence="1">
    <location>
        <begin position="150"/>
        <end position="169"/>
    </location>
</feature>
<comment type="caution">
    <text evidence="2">The sequence shown here is derived from an EMBL/GenBank/DDBJ whole genome shotgun (WGS) entry which is preliminary data.</text>
</comment>
<evidence type="ECO:0000313" key="2">
    <source>
        <dbReference type="EMBL" id="KAH7375565.1"/>
    </source>
</evidence>
<evidence type="ECO:0000313" key="3">
    <source>
        <dbReference type="Proteomes" id="UP000813385"/>
    </source>
</evidence>